<evidence type="ECO:0000313" key="3">
    <source>
        <dbReference type="Proteomes" id="UP001066276"/>
    </source>
</evidence>
<feature type="compositionally biased region" description="Basic and acidic residues" evidence="1">
    <location>
        <begin position="39"/>
        <end position="63"/>
    </location>
</feature>
<feature type="region of interest" description="Disordered" evidence="1">
    <location>
        <begin position="32"/>
        <end position="93"/>
    </location>
</feature>
<keyword evidence="3" id="KW-1185">Reference proteome</keyword>
<sequence length="93" mass="10145">MEARTARFSGRIAREWSPGRCLYSVAAAGRPAFPARGGEGAREQDAYRMPGLKRETAAARQEKAMGSSRSRKQHASSERFPAWQEPPSPGGIV</sequence>
<accession>A0AAV7NSE3</accession>
<feature type="compositionally biased region" description="Pro residues" evidence="1">
    <location>
        <begin position="84"/>
        <end position="93"/>
    </location>
</feature>
<dbReference type="Proteomes" id="UP001066276">
    <property type="component" value="Chromosome 8"/>
</dbReference>
<protein>
    <submittedName>
        <fullName evidence="2">Uncharacterized protein</fullName>
    </submittedName>
</protein>
<evidence type="ECO:0000313" key="2">
    <source>
        <dbReference type="EMBL" id="KAJ1119003.1"/>
    </source>
</evidence>
<dbReference type="EMBL" id="JANPWB010000012">
    <property type="protein sequence ID" value="KAJ1119003.1"/>
    <property type="molecule type" value="Genomic_DNA"/>
</dbReference>
<reference evidence="2" key="1">
    <citation type="journal article" date="2022" name="bioRxiv">
        <title>Sequencing and chromosome-scale assembly of the giantPleurodeles waltlgenome.</title>
        <authorList>
            <person name="Brown T."/>
            <person name="Elewa A."/>
            <person name="Iarovenko S."/>
            <person name="Subramanian E."/>
            <person name="Araus A.J."/>
            <person name="Petzold A."/>
            <person name="Susuki M."/>
            <person name="Suzuki K.-i.T."/>
            <person name="Hayashi T."/>
            <person name="Toyoda A."/>
            <person name="Oliveira C."/>
            <person name="Osipova E."/>
            <person name="Leigh N.D."/>
            <person name="Simon A."/>
            <person name="Yun M.H."/>
        </authorList>
    </citation>
    <scope>NUCLEOTIDE SEQUENCE</scope>
    <source>
        <strain evidence="2">20211129_DDA</strain>
        <tissue evidence="2">Liver</tissue>
    </source>
</reference>
<organism evidence="2 3">
    <name type="scientific">Pleurodeles waltl</name>
    <name type="common">Iberian ribbed newt</name>
    <dbReference type="NCBI Taxonomy" id="8319"/>
    <lineage>
        <taxon>Eukaryota</taxon>
        <taxon>Metazoa</taxon>
        <taxon>Chordata</taxon>
        <taxon>Craniata</taxon>
        <taxon>Vertebrata</taxon>
        <taxon>Euteleostomi</taxon>
        <taxon>Amphibia</taxon>
        <taxon>Batrachia</taxon>
        <taxon>Caudata</taxon>
        <taxon>Salamandroidea</taxon>
        <taxon>Salamandridae</taxon>
        <taxon>Pleurodelinae</taxon>
        <taxon>Pleurodeles</taxon>
    </lineage>
</organism>
<gene>
    <name evidence="2" type="ORF">NDU88_007189</name>
</gene>
<comment type="caution">
    <text evidence="2">The sequence shown here is derived from an EMBL/GenBank/DDBJ whole genome shotgun (WGS) entry which is preliminary data.</text>
</comment>
<name>A0AAV7NSE3_PLEWA</name>
<dbReference type="AlphaFoldDB" id="A0AAV7NSE3"/>
<evidence type="ECO:0000256" key="1">
    <source>
        <dbReference type="SAM" id="MobiDB-lite"/>
    </source>
</evidence>
<proteinExistence type="predicted"/>